<evidence type="ECO:0000313" key="2">
    <source>
        <dbReference type="EMBL" id="KAK1755279.1"/>
    </source>
</evidence>
<feature type="region of interest" description="Disordered" evidence="1">
    <location>
        <begin position="120"/>
        <end position="236"/>
    </location>
</feature>
<dbReference type="Proteomes" id="UP001239445">
    <property type="component" value="Unassembled WGS sequence"/>
</dbReference>
<feature type="compositionally biased region" description="Basic and acidic residues" evidence="1">
    <location>
        <begin position="156"/>
        <end position="166"/>
    </location>
</feature>
<feature type="compositionally biased region" description="Basic residues" evidence="1">
    <location>
        <begin position="212"/>
        <end position="227"/>
    </location>
</feature>
<proteinExistence type="predicted"/>
<organism evidence="2 3">
    <name type="scientific">Echria macrotheca</name>
    <dbReference type="NCBI Taxonomy" id="438768"/>
    <lineage>
        <taxon>Eukaryota</taxon>
        <taxon>Fungi</taxon>
        <taxon>Dikarya</taxon>
        <taxon>Ascomycota</taxon>
        <taxon>Pezizomycotina</taxon>
        <taxon>Sordariomycetes</taxon>
        <taxon>Sordariomycetidae</taxon>
        <taxon>Sordariales</taxon>
        <taxon>Schizotheciaceae</taxon>
        <taxon>Echria</taxon>
    </lineage>
</organism>
<gene>
    <name evidence="2" type="ORF">QBC47DRAFT_213224</name>
</gene>
<evidence type="ECO:0000256" key="1">
    <source>
        <dbReference type="SAM" id="MobiDB-lite"/>
    </source>
</evidence>
<accession>A0AAJ0FBE8</accession>
<dbReference type="AlphaFoldDB" id="A0AAJ0FBE8"/>
<comment type="caution">
    <text evidence="2">The sequence shown here is derived from an EMBL/GenBank/DDBJ whole genome shotgun (WGS) entry which is preliminary data.</text>
</comment>
<feature type="compositionally biased region" description="Basic and acidic residues" evidence="1">
    <location>
        <begin position="193"/>
        <end position="211"/>
    </location>
</feature>
<name>A0AAJ0FBE8_9PEZI</name>
<protein>
    <recommendedName>
        <fullName evidence="4">G-patch domain-containing protein</fullName>
    </recommendedName>
</protein>
<feature type="compositionally biased region" description="Low complexity" evidence="1">
    <location>
        <begin position="126"/>
        <end position="137"/>
    </location>
</feature>
<keyword evidence="3" id="KW-1185">Reference proteome</keyword>
<evidence type="ECO:0008006" key="4">
    <source>
        <dbReference type="Google" id="ProtNLM"/>
    </source>
</evidence>
<dbReference type="EMBL" id="MU839834">
    <property type="protein sequence ID" value="KAK1755279.1"/>
    <property type="molecule type" value="Genomic_DNA"/>
</dbReference>
<sequence>MDAAALLKSQGWRGKGFSLHPTDNKIGLAKPLLLSRNTDGRGVGTKPHYTSDQWWLHAFDEKLKGLDTTSVKGAVVQTVKSGKLDHVVTSASRGKYAGLYASFVRGETMVGTMDALVLSSPDAEESTTTTTDATATPVSDGGESDQRRRRERPRIHKEEETKEERRARRAARRLKKEERAARKAAAAVAAKAARKEAKSAGKTAETKEERRARRAERRARKEARRKREVSIRAAGG</sequence>
<reference evidence="2" key="1">
    <citation type="submission" date="2023-06" db="EMBL/GenBank/DDBJ databases">
        <title>Genome-scale phylogeny and comparative genomics of the fungal order Sordariales.</title>
        <authorList>
            <consortium name="Lawrence Berkeley National Laboratory"/>
            <person name="Hensen N."/>
            <person name="Bonometti L."/>
            <person name="Westerberg I."/>
            <person name="Brannstrom I.O."/>
            <person name="Guillou S."/>
            <person name="Cros-Aarteil S."/>
            <person name="Calhoun S."/>
            <person name="Haridas S."/>
            <person name="Kuo A."/>
            <person name="Mondo S."/>
            <person name="Pangilinan J."/>
            <person name="Riley R."/>
            <person name="Labutti K."/>
            <person name="Andreopoulos B."/>
            <person name="Lipzen A."/>
            <person name="Chen C."/>
            <person name="Yanf M."/>
            <person name="Daum C."/>
            <person name="Ng V."/>
            <person name="Clum A."/>
            <person name="Steindorff A."/>
            <person name="Ohm R."/>
            <person name="Martin F."/>
            <person name="Silar P."/>
            <person name="Natvig D."/>
            <person name="Lalanne C."/>
            <person name="Gautier V."/>
            <person name="Ament-Velasquez S.L."/>
            <person name="Kruys A."/>
            <person name="Hutchinson M.I."/>
            <person name="Powell A.J."/>
            <person name="Barry K."/>
            <person name="Miller A.N."/>
            <person name="Grigoriev I.V."/>
            <person name="Debuchy R."/>
            <person name="Gladieux P."/>
            <person name="Thoren M.H."/>
            <person name="Johannesson H."/>
        </authorList>
    </citation>
    <scope>NUCLEOTIDE SEQUENCE</scope>
    <source>
        <strain evidence="2">PSN4</strain>
    </source>
</reference>
<evidence type="ECO:0000313" key="3">
    <source>
        <dbReference type="Proteomes" id="UP001239445"/>
    </source>
</evidence>